<dbReference type="Pfam" id="PF09551">
    <property type="entry name" value="Spore_II_R"/>
    <property type="match status" value="1"/>
</dbReference>
<name>A0A1M5S1M3_9FIRM</name>
<evidence type="ECO:0000256" key="1">
    <source>
        <dbReference type="SAM" id="Phobius"/>
    </source>
</evidence>
<protein>
    <submittedName>
        <fullName evidence="2">Stage II sporulation protein R</fullName>
    </submittedName>
</protein>
<organism evidence="2 3">
    <name type="scientific">Desulfosporosinus lacus DSM 15449</name>
    <dbReference type="NCBI Taxonomy" id="1121420"/>
    <lineage>
        <taxon>Bacteria</taxon>
        <taxon>Bacillati</taxon>
        <taxon>Bacillota</taxon>
        <taxon>Clostridia</taxon>
        <taxon>Eubacteriales</taxon>
        <taxon>Desulfitobacteriaceae</taxon>
        <taxon>Desulfosporosinus</taxon>
    </lineage>
</organism>
<keyword evidence="1" id="KW-0812">Transmembrane</keyword>
<dbReference type="OrthoDB" id="9793324at2"/>
<dbReference type="AlphaFoldDB" id="A0A1M5S1M3"/>
<accession>A0A1M5S1M3</accession>
<gene>
    <name evidence="2" type="ORF">SAMN02746098_00721</name>
</gene>
<keyword evidence="1" id="KW-1133">Transmembrane helix</keyword>
<dbReference type="EMBL" id="FQXJ01000003">
    <property type="protein sequence ID" value="SHH32335.1"/>
    <property type="molecule type" value="Genomic_DNA"/>
</dbReference>
<dbReference type="NCBIfam" id="TIGR02837">
    <property type="entry name" value="spore_II_R"/>
    <property type="match status" value="1"/>
</dbReference>
<evidence type="ECO:0000313" key="3">
    <source>
        <dbReference type="Proteomes" id="UP000183954"/>
    </source>
</evidence>
<keyword evidence="1" id="KW-0472">Membrane</keyword>
<dbReference type="InterPro" id="IPR014202">
    <property type="entry name" value="Spore_II_R"/>
</dbReference>
<evidence type="ECO:0000313" key="2">
    <source>
        <dbReference type="EMBL" id="SHH32335.1"/>
    </source>
</evidence>
<reference evidence="3" key="1">
    <citation type="submission" date="2016-11" db="EMBL/GenBank/DDBJ databases">
        <authorList>
            <person name="Varghese N."/>
            <person name="Submissions S."/>
        </authorList>
    </citation>
    <scope>NUCLEOTIDE SEQUENCE [LARGE SCALE GENOMIC DNA]</scope>
    <source>
        <strain evidence="3">DSM 15449</strain>
    </source>
</reference>
<sequence>MRARVIISAIIISMIGILTFGAFGGPIAVGRAKVETSLAQTPDQLIRFHVLANSDSDEDQALKRAVRDAILKDVAPQLAAAQSIEESRQIVKQIQPNMEGIALSVIQAWNKNYTVHTEYGHFPFPTKSYGTLVLPAGEYEALRVVIGEGQGSNWWCVLFPALCFVDVEHSTAVQVDGKSQTDYALKSKPKVRFFFWEKIKGLFL</sequence>
<dbReference type="STRING" id="1121420.SAMN02746098_00721"/>
<dbReference type="RefSeq" id="WP_073027913.1">
    <property type="nucleotide sequence ID" value="NZ_FQXJ01000003.1"/>
</dbReference>
<feature type="transmembrane region" description="Helical" evidence="1">
    <location>
        <begin position="6"/>
        <end position="29"/>
    </location>
</feature>
<proteinExistence type="predicted"/>
<dbReference type="Proteomes" id="UP000183954">
    <property type="component" value="Unassembled WGS sequence"/>
</dbReference>
<keyword evidence="3" id="KW-1185">Reference proteome</keyword>